<keyword evidence="5 7" id="KW-1133">Transmembrane helix</keyword>
<keyword evidence="2 7" id="KW-0813">Transport</keyword>
<dbReference type="PANTHER" id="PTHR43386">
    <property type="entry name" value="OLIGOPEPTIDE TRANSPORT SYSTEM PERMEASE PROTEIN APPC"/>
    <property type="match status" value="1"/>
</dbReference>
<gene>
    <name evidence="9" type="ORF">EDM56_02490</name>
</gene>
<evidence type="ECO:0000259" key="8">
    <source>
        <dbReference type="PROSITE" id="PS50928"/>
    </source>
</evidence>
<protein>
    <submittedName>
        <fullName evidence="9">ABC transporter permease</fullName>
    </submittedName>
</protein>
<feature type="domain" description="ABC transmembrane type-1" evidence="8">
    <location>
        <begin position="73"/>
        <end position="262"/>
    </location>
</feature>
<evidence type="ECO:0000313" key="10">
    <source>
        <dbReference type="Proteomes" id="UP000271031"/>
    </source>
</evidence>
<dbReference type="SUPFAM" id="SSF161098">
    <property type="entry name" value="MetI-like"/>
    <property type="match status" value="1"/>
</dbReference>
<dbReference type="Pfam" id="PF12911">
    <property type="entry name" value="OppC_N"/>
    <property type="match status" value="1"/>
</dbReference>
<keyword evidence="4 7" id="KW-0812">Transmembrane</keyword>
<dbReference type="Pfam" id="PF00528">
    <property type="entry name" value="BPD_transp_1"/>
    <property type="match status" value="1"/>
</dbReference>
<evidence type="ECO:0000256" key="2">
    <source>
        <dbReference type="ARBA" id="ARBA00022448"/>
    </source>
</evidence>
<comment type="caution">
    <text evidence="9">The sequence shown here is derived from an EMBL/GenBank/DDBJ whole genome shotgun (WGS) entry which is preliminary data.</text>
</comment>
<keyword evidence="6 7" id="KW-0472">Membrane</keyword>
<dbReference type="InterPro" id="IPR025966">
    <property type="entry name" value="OppC_N"/>
</dbReference>
<dbReference type="EMBL" id="RHHQ01000004">
    <property type="protein sequence ID" value="RNB92044.1"/>
    <property type="molecule type" value="Genomic_DNA"/>
</dbReference>
<keyword evidence="3" id="KW-1003">Cell membrane</keyword>
<evidence type="ECO:0000256" key="4">
    <source>
        <dbReference type="ARBA" id="ARBA00022692"/>
    </source>
</evidence>
<proteinExistence type="inferred from homology"/>
<name>A0A3M8DVU0_9BACL</name>
<evidence type="ECO:0000256" key="6">
    <source>
        <dbReference type="ARBA" id="ARBA00023136"/>
    </source>
</evidence>
<evidence type="ECO:0000256" key="5">
    <source>
        <dbReference type="ARBA" id="ARBA00022989"/>
    </source>
</evidence>
<dbReference type="Proteomes" id="UP000271031">
    <property type="component" value="Unassembled WGS sequence"/>
</dbReference>
<evidence type="ECO:0000256" key="1">
    <source>
        <dbReference type="ARBA" id="ARBA00004651"/>
    </source>
</evidence>
<sequence length="278" mass="30012">MRLFRKDIAGVLALVVILLFLLAALFAHQLAPYPEQGKGESNITNTLSAPSSENLFGTDRQGRDILSRCLFGLQTSLFAALFVTFLAFAIGVPLGAIAGFFGGVLDEIIMRITDIFLSFPALLLAIALVAVLGPSLENAILALAVSWWPWYARIARSSTISLKNSLFIDAARVMGVSKMTIIFRHIVPNILTPIIVQVSVDMGTVILATASLSFLGLGSQPPTADLGQMVSEGRGYILNQWWYSTFPGLLVLLLVMAFNILGDALQDLLDPKSKGRST</sequence>
<dbReference type="PROSITE" id="PS50928">
    <property type="entry name" value="ABC_TM1"/>
    <property type="match status" value="1"/>
</dbReference>
<dbReference type="PANTHER" id="PTHR43386:SF1">
    <property type="entry name" value="D,D-DIPEPTIDE TRANSPORT SYSTEM PERMEASE PROTEIN DDPC-RELATED"/>
    <property type="match status" value="1"/>
</dbReference>
<evidence type="ECO:0000256" key="3">
    <source>
        <dbReference type="ARBA" id="ARBA00022475"/>
    </source>
</evidence>
<accession>A0A3M8DVU0</accession>
<dbReference type="Gene3D" id="1.10.3720.10">
    <property type="entry name" value="MetI-like"/>
    <property type="match status" value="1"/>
</dbReference>
<evidence type="ECO:0000256" key="7">
    <source>
        <dbReference type="RuleBase" id="RU363032"/>
    </source>
</evidence>
<dbReference type="GO" id="GO:0055085">
    <property type="term" value="P:transmembrane transport"/>
    <property type="evidence" value="ECO:0007669"/>
    <property type="project" value="InterPro"/>
</dbReference>
<dbReference type="AlphaFoldDB" id="A0A3M8DVU0"/>
<feature type="transmembrane region" description="Helical" evidence="7">
    <location>
        <begin position="115"/>
        <end position="133"/>
    </location>
</feature>
<organism evidence="9 10">
    <name type="scientific">Brevibacillus fluminis</name>
    <dbReference type="NCBI Taxonomy" id="511487"/>
    <lineage>
        <taxon>Bacteria</taxon>
        <taxon>Bacillati</taxon>
        <taxon>Bacillota</taxon>
        <taxon>Bacilli</taxon>
        <taxon>Bacillales</taxon>
        <taxon>Paenibacillaceae</taxon>
        <taxon>Brevibacillus</taxon>
    </lineage>
</organism>
<comment type="similarity">
    <text evidence="7">Belongs to the binding-protein-dependent transport system permease family.</text>
</comment>
<dbReference type="InterPro" id="IPR050366">
    <property type="entry name" value="BP-dependent_transpt_permease"/>
</dbReference>
<evidence type="ECO:0000313" key="9">
    <source>
        <dbReference type="EMBL" id="RNB92044.1"/>
    </source>
</evidence>
<dbReference type="GO" id="GO:0005886">
    <property type="term" value="C:plasma membrane"/>
    <property type="evidence" value="ECO:0007669"/>
    <property type="project" value="UniProtKB-SubCell"/>
</dbReference>
<dbReference type="InterPro" id="IPR000515">
    <property type="entry name" value="MetI-like"/>
</dbReference>
<dbReference type="OrthoDB" id="9797472at2"/>
<dbReference type="InterPro" id="IPR035906">
    <property type="entry name" value="MetI-like_sf"/>
</dbReference>
<comment type="subcellular location">
    <subcellularLocation>
        <location evidence="1 7">Cell membrane</location>
        <topology evidence="1 7">Multi-pass membrane protein</topology>
    </subcellularLocation>
</comment>
<reference evidence="9 10" key="1">
    <citation type="submission" date="2018-10" db="EMBL/GenBank/DDBJ databases">
        <title>Phylogenomics of Brevibacillus.</title>
        <authorList>
            <person name="Dunlap C."/>
        </authorList>
    </citation>
    <scope>NUCLEOTIDE SEQUENCE [LARGE SCALE GENOMIC DNA]</scope>
    <source>
        <strain evidence="9 10">JCM 15716</strain>
    </source>
</reference>
<keyword evidence="10" id="KW-1185">Reference proteome</keyword>
<feature type="transmembrane region" description="Helical" evidence="7">
    <location>
        <begin position="77"/>
        <end position="103"/>
    </location>
</feature>
<feature type="transmembrane region" description="Helical" evidence="7">
    <location>
        <begin position="241"/>
        <end position="262"/>
    </location>
</feature>
<dbReference type="CDD" id="cd06261">
    <property type="entry name" value="TM_PBP2"/>
    <property type="match status" value="1"/>
</dbReference>